<dbReference type="InterPro" id="IPR020472">
    <property type="entry name" value="WD40_PAC1"/>
</dbReference>
<dbReference type="InterPro" id="IPR019775">
    <property type="entry name" value="WD40_repeat_CS"/>
</dbReference>
<dbReference type="EMBL" id="JBFOLJ010000017">
    <property type="protein sequence ID" value="KAL2468280.1"/>
    <property type="molecule type" value="Genomic_DNA"/>
</dbReference>
<dbReference type="PRINTS" id="PR00320">
    <property type="entry name" value="GPROTEINBRPT"/>
</dbReference>
<dbReference type="SUPFAM" id="SSF50978">
    <property type="entry name" value="WD40 repeat-like"/>
    <property type="match status" value="1"/>
</dbReference>
<dbReference type="AlphaFoldDB" id="A0ABD1PWM4"/>
<keyword evidence="2" id="KW-0677">Repeat</keyword>
<reference evidence="6" key="1">
    <citation type="submission" date="2024-07" db="EMBL/GenBank/DDBJ databases">
        <title>Two chromosome-level genome assemblies of Korean endemic species Abeliophyllum distichum and Forsythia ovata (Oleaceae).</title>
        <authorList>
            <person name="Jang H."/>
        </authorList>
    </citation>
    <scope>NUCLEOTIDE SEQUENCE [LARGE SCALE GENOMIC DNA]</scope>
</reference>
<keyword evidence="1 3" id="KW-0853">WD repeat</keyword>
<evidence type="ECO:0000256" key="1">
    <source>
        <dbReference type="ARBA" id="ARBA00022574"/>
    </source>
</evidence>
<feature type="repeat" description="WD" evidence="3">
    <location>
        <begin position="360"/>
        <end position="400"/>
    </location>
</feature>
<dbReference type="InterPro" id="IPR001680">
    <property type="entry name" value="WD40_rpt"/>
</dbReference>
<evidence type="ECO:0000256" key="3">
    <source>
        <dbReference type="PROSITE-ProRule" id="PRU00221"/>
    </source>
</evidence>
<dbReference type="PROSITE" id="PS50082">
    <property type="entry name" value="WD_REPEATS_2"/>
    <property type="match status" value="2"/>
</dbReference>
<dbReference type="Pfam" id="PF00400">
    <property type="entry name" value="WD40"/>
    <property type="match status" value="3"/>
</dbReference>
<evidence type="ECO:0000313" key="6">
    <source>
        <dbReference type="Proteomes" id="UP001604277"/>
    </source>
</evidence>
<sequence>MGKSDLQFQADKDFEQIMSKRPPPDPVAVLRGHRASIMDACFHPSKNVLFTGSADGELRIWDSIRHRTISSSWVHSAAHGIISVVASPLLGENKIISQGRDGTIKYWDVGEGGLSRNPLTTVKTNSYHFCKLSLLSKPSAKIKQTEVLKNNQDVEDREVSNDSQSFLGSQMEISTQVEGDDQVEGPKYVAVAGEDTSVVEIWDLNAAEKLMQLPHCSVGSSNQSTKARGMCMAVQAFLPSESQGYLNVLSGYEDGSMVWWDLRNPALPLTSVKFHSEPVLSLCVDNSCGGGVSGAADDKIMIFNLDPSMGSCLVKKEIILERPGIAGASIRSDGKIIATAGWDHRVRIYNYRKGDALAILKYHHAMCNAVSFSADSKLMASSSEDTTVALWELYPPQNTT</sequence>
<organism evidence="5 6">
    <name type="scientific">Forsythia ovata</name>
    <dbReference type="NCBI Taxonomy" id="205694"/>
    <lineage>
        <taxon>Eukaryota</taxon>
        <taxon>Viridiplantae</taxon>
        <taxon>Streptophyta</taxon>
        <taxon>Embryophyta</taxon>
        <taxon>Tracheophyta</taxon>
        <taxon>Spermatophyta</taxon>
        <taxon>Magnoliopsida</taxon>
        <taxon>eudicotyledons</taxon>
        <taxon>Gunneridae</taxon>
        <taxon>Pentapetalae</taxon>
        <taxon>asterids</taxon>
        <taxon>lamiids</taxon>
        <taxon>Lamiales</taxon>
        <taxon>Oleaceae</taxon>
        <taxon>Forsythieae</taxon>
        <taxon>Forsythia</taxon>
    </lineage>
</organism>
<dbReference type="InterPro" id="IPR036322">
    <property type="entry name" value="WD40_repeat_dom_sf"/>
</dbReference>
<reference evidence="5" key="2">
    <citation type="submission" date="2024-07" db="EMBL/GenBank/DDBJ databases">
        <title>Two chromosome-level genome assemblies of Korean endemic species Abeliophyllum distichum and Forsythia ovata (Oleaceae).</title>
        <authorList>
            <person name="Mun J.H."/>
        </authorList>
    </citation>
    <scope>NUCLEOTIDE SEQUENCE</scope>
    <source>
        <strain evidence="5">KNKB202402200001</strain>
        <tissue evidence="5">Leaf</tissue>
    </source>
</reference>
<dbReference type="Proteomes" id="UP001604277">
    <property type="component" value="Unassembled WGS sequence"/>
</dbReference>
<dbReference type="EMBL" id="JBFOLJ010000032">
    <property type="protein sequence ID" value="KAL2458024.1"/>
    <property type="molecule type" value="Genomic_DNA"/>
</dbReference>
<comment type="caution">
    <text evidence="5">The sequence shown here is derived from an EMBL/GenBank/DDBJ whole genome shotgun (WGS) entry which is preliminary data.</text>
</comment>
<evidence type="ECO:0000313" key="5">
    <source>
        <dbReference type="EMBL" id="KAL2468280.1"/>
    </source>
</evidence>
<dbReference type="PROSITE" id="PS50294">
    <property type="entry name" value="WD_REPEATS_REGION"/>
    <property type="match status" value="2"/>
</dbReference>
<dbReference type="SMART" id="SM00320">
    <property type="entry name" value="WD40"/>
    <property type="match status" value="6"/>
</dbReference>
<dbReference type="PROSITE" id="PS00678">
    <property type="entry name" value="WD_REPEATS_1"/>
    <property type="match status" value="1"/>
</dbReference>
<feature type="repeat" description="WD" evidence="3">
    <location>
        <begin position="30"/>
        <end position="71"/>
    </location>
</feature>
<protein>
    <submittedName>
        <fullName evidence="5">Protein DECREASED SIZE EXCLUSION LIMIT 1</fullName>
    </submittedName>
</protein>
<dbReference type="Gene3D" id="2.130.10.10">
    <property type="entry name" value="YVTN repeat-like/Quinoprotein amine dehydrogenase"/>
    <property type="match status" value="2"/>
</dbReference>
<accession>A0ABD1PWM4</accession>
<gene>
    <name evidence="5" type="ORF">Fot_51805</name>
    <name evidence="4" type="ORF">Fot_55882</name>
</gene>
<dbReference type="PANTHER" id="PTHR19854">
    <property type="entry name" value="TRANSDUCIN BETA-LIKE 3"/>
    <property type="match status" value="1"/>
</dbReference>
<name>A0ABD1PWM4_9LAMI</name>
<keyword evidence="6" id="KW-1185">Reference proteome</keyword>
<evidence type="ECO:0000313" key="4">
    <source>
        <dbReference type="EMBL" id="KAL2458024.1"/>
    </source>
</evidence>
<evidence type="ECO:0000256" key="2">
    <source>
        <dbReference type="ARBA" id="ARBA00022737"/>
    </source>
</evidence>
<dbReference type="PANTHER" id="PTHR19854:SF1">
    <property type="entry name" value="GUANINE NUCLEOTIDE-BINDING PROTEIN SUBUNIT BETA-LIKE PROTEIN 1"/>
    <property type="match status" value="1"/>
</dbReference>
<dbReference type="InterPro" id="IPR015943">
    <property type="entry name" value="WD40/YVTN_repeat-like_dom_sf"/>
</dbReference>
<proteinExistence type="predicted"/>